<evidence type="ECO:0000256" key="1">
    <source>
        <dbReference type="SAM" id="Phobius"/>
    </source>
</evidence>
<keyword evidence="1" id="KW-0472">Membrane</keyword>
<keyword evidence="1" id="KW-0812">Transmembrane</keyword>
<name>A0A1I6M0D5_9SPHN</name>
<dbReference type="EMBL" id="FOZG01000003">
    <property type="protein sequence ID" value="SFS09133.1"/>
    <property type="molecule type" value="Genomic_DNA"/>
</dbReference>
<evidence type="ECO:0000313" key="3">
    <source>
        <dbReference type="Proteomes" id="UP000198824"/>
    </source>
</evidence>
<feature type="transmembrane region" description="Helical" evidence="1">
    <location>
        <begin position="54"/>
        <end position="87"/>
    </location>
</feature>
<gene>
    <name evidence="2" type="ORF">SAMN05192580_3225</name>
</gene>
<evidence type="ECO:0008006" key="4">
    <source>
        <dbReference type="Google" id="ProtNLM"/>
    </source>
</evidence>
<sequence>MISGPFIREKTWAVFENPANGYREAIPRRAWLWMLLFGVFYLMIRQSWKQAGAILAIAFVATFICVYLGVFGAILWPLIMISIWIFYTTNIRTLLAQDYLRRGWSEVDLEEATIELPY</sequence>
<proteinExistence type="predicted"/>
<accession>A0A1I6M0D5</accession>
<organism evidence="2 3">
    <name type="scientific">Sphingomonas jatrophae</name>
    <dbReference type="NCBI Taxonomy" id="1166337"/>
    <lineage>
        <taxon>Bacteria</taxon>
        <taxon>Pseudomonadati</taxon>
        <taxon>Pseudomonadota</taxon>
        <taxon>Alphaproteobacteria</taxon>
        <taxon>Sphingomonadales</taxon>
        <taxon>Sphingomonadaceae</taxon>
        <taxon>Sphingomonas</taxon>
    </lineage>
</organism>
<dbReference type="Proteomes" id="UP000198824">
    <property type="component" value="Unassembled WGS sequence"/>
</dbReference>
<reference evidence="2 3" key="1">
    <citation type="submission" date="2016-10" db="EMBL/GenBank/DDBJ databases">
        <authorList>
            <person name="de Groot N.N."/>
        </authorList>
    </citation>
    <scope>NUCLEOTIDE SEQUENCE [LARGE SCALE GENOMIC DNA]</scope>
    <source>
        <strain evidence="2 3">S5-249</strain>
    </source>
</reference>
<dbReference type="OrthoDB" id="5801533at2"/>
<keyword evidence="1" id="KW-1133">Transmembrane helix</keyword>
<keyword evidence="3" id="KW-1185">Reference proteome</keyword>
<feature type="transmembrane region" description="Helical" evidence="1">
    <location>
        <begin position="30"/>
        <end position="48"/>
    </location>
</feature>
<dbReference type="RefSeq" id="WP_093316113.1">
    <property type="nucleotide sequence ID" value="NZ_FOZG01000003.1"/>
</dbReference>
<evidence type="ECO:0000313" key="2">
    <source>
        <dbReference type="EMBL" id="SFS09133.1"/>
    </source>
</evidence>
<dbReference type="AlphaFoldDB" id="A0A1I6M0D5"/>
<protein>
    <recommendedName>
        <fullName evidence="4">DUF2628 domain-containing protein</fullName>
    </recommendedName>
</protein>